<dbReference type="SUPFAM" id="SSF56300">
    <property type="entry name" value="Metallo-dependent phosphatases"/>
    <property type="match status" value="1"/>
</dbReference>
<comment type="caution">
    <text evidence="3">The sequence shown here is derived from an EMBL/GenBank/DDBJ whole genome shotgun (WGS) entry which is preliminary data.</text>
</comment>
<evidence type="ECO:0000313" key="3">
    <source>
        <dbReference type="EMBL" id="MDO7835161.1"/>
    </source>
</evidence>
<proteinExistence type="predicted"/>
<dbReference type="PANTHER" id="PTHR43606:SF2">
    <property type="entry name" value="ALKALINE PHOSPHATASE FAMILY PROTEIN (AFU_ORTHOLOGUE AFUA_5G03860)"/>
    <property type="match status" value="1"/>
</dbReference>
<dbReference type="RefSeq" id="WP_304535641.1">
    <property type="nucleotide sequence ID" value="NZ_JAUQOM010000003.1"/>
</dbReference>
<gene>
    <name evidence="3" type="ORF">Q4610_08865</name>
</gene>
<dbReference type="InterPro" id="IPR018946">
    <property type="entry name" value="PhoD-like_MPP"/>
</dbReference>
<dbReference type="InterPro" id="IPR029052">
    <property type="entry name" value="Metallo-depent_PP-like"/>
</dbReference>
<reference evidence="3" key="1">
    <citation type="submission" date="2023-07" db="EMBL/GenBank/DDBJ databases">
        <title>Bacterial whole genome sequence for Sphingobium sp. HBC34.</title>
        <authorList>
            <person name="Le V."/>
            <person name="Ko S.-R."/>
            <person name="Ahn C.-Y."/>
            <person name="Oh H.-M."/>
        </authorList>
    </citation>
    <scope>NUCLEOTIDE SEQUENCE</scope>
    <source>
        <strain evidence="3">HBC34</strain>
    </source>
</reference>
<dbReference type="CDD" id="cd07389">
    <property type="entry name" value="MPP_PhoD"/>
    <property type="match status" value="1"/>
</dbReference>
<feature type="domain" description="PhoD-like phosphatase metallophosphatase" evidence="1">
    <location>
        <begin position="145"/>
        <end position="485"/>
    </location>
</feature>
<dbReference type="InterPro" id="IPR038607">
    <property type="entry name" value="PhoD-like_sf"/>
</dbReference>
<dbReference type="PANTHER" id="PTHR43606">
    <property type="entry name" value="PHOSPHATASE, PUTATIVE (AFU_ORTHOLOGUE AFUA_6G08710)-RELATED"/>
    <property type="match status" value="1"/>
</dbReference>
<evidence type="ECO:0000259" key="2">
    <source>
        <dbReference type="Pfam" id="PF16655"/>
    </source>
</evidence>
<feature type="domain" description="Phospholipase D N-terminal" evidence="2">
    <location>
        <begin position="36"/>
        <end position="132"/>
    </location>
</feature>
<accession>A0ABT8ZLR6</accession>
<protein>
    <submittedName>
        <fullName evidence="3">Alkaline phosphatase D family protein</fullName>
    </submittedName>
</protein>
<sequence length="516" mass="57918">MLTRRQILTTALATPMIGAPAIVSAQRWFAAYPFALGVTSGDPAADGFVIWTKLAPQPFEPHGGMPMTPLPVKWDVASDDRFKTIVASGDAIARPEVGHSVHVEVTGLQPDRPYWYRFTLGSDQSPRGRARTLPLASASPVALKFGVAGCQNYEDGLFTAFRHLAREEDLAFVYHYGDFIYEYKQRGPDHDKDGLPVPQVRQHIGQDCFDLADYRLRYAQYLSDHDLQAARAQHTWFPTFDDHEVENNWVGDANWKNVPAEIFRLRRQAGLQAWYEYMPVRAAMLPRNGIITDMYREARFGDLLSIDFLDTRSFRSDQPCDDGFKPYCTGIDDPKAQVISPQEESWLARNLARGQTKWNCVAQQVMMMSLDRRRYADEKQKIYNLDSWAGYAAQRNRLLAKMRGLDNVVVLTGDEHQNFAGLLESEGKPVAVEFVSTSIASGGDGSDLRTGSDVMMQNSPELKFINDQRGYLVCDVTPDAWTTRFRVMDQVSTPGGTISTRASITVPRGQPSLSIA</sequence>
<evidence type="ECO:0000259" key="1">
    <source>
        <dbReference type="Pfam" id="PF09423"/>
    </source>
</evidence>
<dbReference type="EMBL" id="JAUQOM010000003">
    <property type="protein sequence ID" value="MDO7835161.1"/>
    <property type="molecule type" value="Genomic_DNA"/>
</dbReference>
<name>A0ABT8ZLR6_9SPHN</name>
<keyword evidence="4" id="KW-1185">Reference proteome</keyword>
<dbReference type="Gene3D" id="2.60.40.380">
    <property type="entry name" value="Purple acid phosphatase-like, N-terminal"/>
    <property type="match status" value="1"/>
</dbReference>
<dbReference type="Proteomes" id="UP001176471">
    <property type="component" value="Unassembled WGS sequence"/>
</dbReference>
<dbReference type="Pfam" id="PF09423">
    <property type="entry name" value="PhoD"/>
    <property type="match status" value="1"/>
</dbReference>
<dbReference type="InterPro" id="IPR032093">
    <property type="entry name" value="PhoD_N"/>
</dbReference>
<dbReference type="Gene3D" id="3.60.21.70">
    <property type="entry name" value="PhoD-like phosphatase"/>
    <property type="match status" value="1"/>
</dbReference>
<evidence type="ECO:0000313" key="4">
    <source>
        <dbReference type="Proteomes" id="UP001176471"/>
    </source>
</evidence>
<organism evidence="3 4">
    <name type="scientific">Sphingobium cyanobacteriorum</name>
    <dbReference type="NCBI Taxonomy" id="3063954"/>
    <lineage>
        <taxon>Bacteria</taxon>
        <taxon>Pseudomonadati</taxon>
        <taxon>Pseudomonadota</taxon>
        <taxon>Alphaproteobacteria</taxon>
        <taxon>Sphingomonadales</taxon>
        <taxon>Sphingomonadaceae</taxon>
        <taxon>Sphingobium</taxon>
    </lineage>
</organism>
<dbReference type="InterPro" id="IPR052900">
    <property type="entry name" value="Phospholipid_Metab_Enz"/>
</dbReference>
<dbReference type="Pfam" id="PF16655">
    <property type="entry name" value="PhoD_N"/>
    <property type="match status" value="1"/>
</dbReference>